<dbReference type="RefSeq" id="WP_147845824.1">
    <property type="nucleotide sequence ID" value="NZ_VDUZ01000004.1"/>
</dbReference>
<dbReference type="PROSITE" id="PS00688">
    <property type="entry name" value="SIGMA54_INTERACT_3"/>
    <property type="match status" value="1"/>
</dbReference>
<dbReference type="InterPro" id="IPR002078">
    <property type="entry name" value="Sigma_54_int"/>
</dbReference>
<keyword evidence="5" id="KW-0238">DNA-binding</keyword>
<dbReference type="Gene3D" id="3.30.450.40">
    <property type="match status" value="1"/>
</dbReference>
<keyword evidence="6" id="KW-0010">Activator</keyword>
<dbReference type="InterPro" id="IPR027417">
    <property type="entry name" value="P-loop_NTPase"/>
</dbReference>
<dbReference type="InterPro" id="IPR003593">
    <property type="entry name" value="AAA+_ATPase"/>
</dbReference>
<evidence type="ECO:0000256" key="5">
    <source>
        <dbReference type="ARBA" id="ARBA00023125"/>
    </source>
</evidence>
<dbReference type="Proteomes" id="UP000321638">
    <property type="component" value="Unassembled WGS sequence"/>
</dbReference>
<gene>
    <name evidence="9" type="ORF">FHP25_05100</name>
</gene>
<dbReference type="CDD" id="cd00009">
    <property type="entry name" value="AAA"/>
    <property type="match status" value="1"/>
</dbReference>
<dbReference type="SUPFAM" id="SSF46689">
    <property type="entry name" value="Homeodomain-like"/>
    <property type="match status" value="1"/>
</dbReference>
<dbReference type="PRINTS" id="PR01590">
    <property type="entry name" value="HTHFIS"/>
</dbReference>
<dbReference type="GO" id="GO:0043565">
    <property type="term" value="F:sequence-specific DNA binding"/>
    <property type="evidence" value="ECO:0007669"/>
    <property type="project" value="InterPro"/>
</dbReference>
<dbReference type="FunFam" id="3.40.50.300:FF:000006">
    <property type="entry name" value="DNA-binding transcriptional regulator NtrC"/>
    <property type="match status" value="1"/>
</dbReference>
<name>A0A5C8PTK3_9HYPH</name>
<keyword evidence="1" id="KW-0547">Nucleotide-binding</keyword>
<dbReference type="Gene3D" id="3.40.50.300">
    <property type="entry name" value="P-loop containing nucleotide triphosphate hydrolases"/>
    <property type="match status" value="1"/>
</dbReference>
<dbReference type="GO" id="GO:0005524">
    <property type="term" value="F:ATP binding"/>
    <property type="evidence" value="ECO:0007669"/>
    <property type="project" value="UniProtKB-KW"/>
</dbReference>
<reference evidence="9 10" key="1">
    <citation type="submission" date="2019-06" db="EMBL/GenBank/DDBJ databases">
        <title>New taxonomy in bacterial strain CC-CFT640, isolated from vineyard.</title>
        <authorList>
            <person name="Lin S.-Y."/>
            <person name="Tsai C.-F."/>
            <person name="Young C.-C."/>
        </authorList>
    </citation>
    <scope>NUCLEOTIDE SEQUENCE [LARGE SCALE GENOMIC DNA]</scope>
    <source>
        <strain evidence="9 10">CC-CFT640</strain>
    </source>
</reference>
<dbReference type="InterPro" id="IPR029016">
    <property type="entry name" value="GAF-like_dom_sf"/>
</dbReference>
<dbReference type="PANTHER" id="PTHR32071">
    <property type="entry name" value="TRANSCRIPTIONAL REGULATORY PROTEIN"/>
    <property type="match status" value="1"/>
</dbReference>
<keyword evidence="3" id="KW-0902">Two-component regulatory system</keyword>
<dbReference type="Pfam" id="PF01590">
    <property type="entry name" value="GAF"/>
    <property type="match status" value="1"/>
</dbReference>
<feature type="domain" description="Sigma-54 factor interaction" evidence="8">
    <location>
        <begin position="338"/>
        <end position="566"/>
    </location>
</feature>
<dbReference type="InterPro" id="IPR058031">
    <property type="entry name" value="AAA_lid_NorR"/>
</dbReference>
<dbReference type="GO" id="GO:0000160">
    <property type="term" value="P:phosphorelay signal transduction system"/>
    <property type="evidence" value="ECO:0007669"/>
    <property type="project" value="UniProtKB-KW"/>
</dbReference>
<sequence>MKTMSLAQICSRDYERTVGRVWERFVNDCPVDGEAVRDVVMESWRRCRQQGVDPGTRSAPMHVAGAGVERLQLENADLRDAVRACIPPIVPYLVDSRTILITSDPNGTLLSVDGDPQLTDRMAADHILPGAAWHEYSGGTNAVGTALALGRPLHIHAQEHFCEVAKRWSCAAALIRDADDGRILGAVDVTGPPDTVNAQTWPFVMSLVGQLQSHLLDRRLAERARQVALFESTVPDHEAAVLLDLRGHVVAQTPAARPVLRAHGIDAARLARVLAADRLARDDLVRLAARVPGVRPEWLSPLRHQAGSIGIVLRLPPRMRAAATQQAAPMVAPAFQTLALSSPALVELLRQAERFVQTRTPILLQGETGTGKDVLARALHAAGPGRNGPFVPINCAALPKEILASELFGHGEGAFTGARRGGARGRFEQAQGGVLFLDEIGDMPLDLQPYLLRVLEEGMVWRLGDGTPRRITARVIAATNRPLDQDVAAGRFRADLYHRLNVAALTVPPLRERAHDIPGLAAHLLREVAAGAPMLRIAPEVMDTFRRYRWPGNVRELRNALERMALLSSDGVLRAEHLPAALRDGAGSSPGATATIRDAEWQVIEVTLKREGGNISRAARALGVARTTLYRRLRDQATTGHRVRYG</sequence>
<proteinExistence type="predicted"/>
<dbReference type="GO" id="GO:0006355">
    <property type="term" value="P:regulation of DNA-templated transcription"/>
    <property type="evidence" value="ECO:0007669"/>
    <property type="project" value="InterPro"/>
</dbReference>
<dbReference type="Pfam" id="PF00158">
    <property type="entry name" value="Sigma54_activat"/>
    <property type="match status" value="1"/>
</dbReference>
<dbReference type="SMART" id="SM00382">
    <property type="entry name" value="AAA"/>
    <property type="match status" value="1"/>
</dbReference>
<dbReference type="Pfam" id="PF25601">
    <property type="entry name" value="AAA_lid_14"/>
    <property type="match status" value="1"/>
</dbReference>
<evidence type="ECO:0000313" key="9">
    <source>
        <dbReference type="EMBL" id="TXL80409.1"/>
    </source>
</evidence>
<evidence type="ECO:0000256" key="4">
    <source>
        <dbReference type="ARBA" id="ARBA00023015"/>
    </source>
</evidence>
<evidence type="ECO:0000259" key="8">
    <source>
        <dbReference type="PROSITE" id="PS50045"/>
    </source>
</evidence>
<dbReference type="PANTHER" id="PTHR32071:SF81">
    <property type="entry name" value="PROPIONATE CATABOLISM OPERON REGULATORY PROTEIN"/>
    <property type="match status" value="1"/>
</dbReference>
<dbReference type="Gene3D" id="1.10.8.60">
    <property type="match status" value="1"/>
</dbReference>
<dbReference type="EMBL" id="VDUZ01000004">
    <property type="protein sequence ID" value="TXL80409.1"/>
    <property type="molecule type" value="Genomic_DNA"/>
</dbReference>
<evidence type="ECO:0000256" key="6">
    <source>
        <dbReference type="ARBA" id="ARBA00023159"/>
    </source>
</evidence>
<dbReference type="InterPro" id="IPR025662">
    <property type="entry name" value="Sigma_54_int_dom_ATP-bd_1"/>
</dbReference>
<dbReference type="PROSITE" id="PS00675">
    <property type="entry name" value="SIGMA54_INTERACT_1"/>
    <property type="match status" value="1"/>
</dbReference>
<evidence type="ECO:0000256" key="1">
    <source>
        <dbReference type="ARBA" id="ARBA00022741"/>
    </source>
</evidence>
<evidence type="ECO:0000313" key="10">
    <source>
        <dbReference type="Proteomes" id="UP000321638"/>
    </source>
</evidence>
<keyword evidence="10" id="KW-1185">Reference proteome</keyword>
<dbReference type="InterPro" id="IPR025944">
    <property type="entry name" value="Sigma_54_int_dom_CS"/>
</dbReference>
<dbReference type="PROSITE" id="PS50045">
    <property type="entry name" value="SIGMA54_INTERACT_4"/>
    <property type="match status" value="1"/>
</dbReference>
<dbReference type="InterPro" id="IPR002197">
    <property type="entry name" value="HTH_Fis"/>
</dbReference>
<evidence type="ECO:0000256" key="2">
    <source>
        <dbReference type="ARBA" id="ARBA00022840"/>
    </source>
</evidence>
<dbReference type="Gene3D" id="1.10.10.60">
    <property type="entry name" value="Homeodomain-like"/>
    <property type="match status" value="1"/>
</dbReference>
<comment type="caution">
    <text evidence="9">The sequence shown here is derived from an EMBL/GenBank/DDBJ whole genome shotgun (WGS) entry which is preliminary data.</text>
</comment>
<keyword evidence="7" id="KW-0804">Transcription</keyword>
<dbReference type="OrthoDB" id="9770562at2"/>
<dbReference type="AlphaFoldDB" id="A0A5C8PTK3"/>
<dbReference type="InterPro" id="IPR003018">
    <property type="entry name" value="GAF"/>
</dbReference>
<dbReference type="SUPFAM" id="SSF52540">
    <property type="entry name" value="P-loop containing nucleoside triphosphate hydrolases"/>
    <property type="match status" value="1"/>
</dbReference>
<dbReference type="InterPro" id="IPR009057">
    <property type="entry name" value="Homeodomain-like_sf"/>
</dbReference>
<keyword evidence="2" id="KW-0067">ATP-binding</keyword>
<keyword evidence="4" id="KW-0805">Transcription regulation</keyword>
<accession>A0A5C8PTK3</accession>
<dbReference type="Pfam" id="PF02954">
    <property type="entry name" value="HTH_8"/>
    <property type="match status" value="1"/>
</dbReference>
<evidence type="ECO:0000256" key="7">
    <source>
        <dbReference type="ARBA" id="ARBA00023163"/>
    </source>
</evidence>
<protein>
    <submittedName>
        <fullName evidence="9">Sigma-54-dependent Fis family transcriptional regulator</fullName>
    </submittedName>
</protein>
<organism evidence="9 10">
    <name type="scientific">Vineibacter terrae</name>
    <dbReference type="NCBI Taxonomy" id="2586908"/>
    <lineage>
        <taxon>Bacteria</taxon>
        <taxon>Pseudomonadati</taxon>
        <taxon>Pseudomonadota</taxon>
        <taxon>Alphaproteobacteria</taxon>
        <taxon>Hyphomicrobiales</taxon>
        <taxon>Vineibacter</taxon>
    </lineage>
</organism>
<evidence type="ECO:0000256" key="3">
    <source>
        <dbReference type="ARBA" id="ARBA00023012"/>
    </source>
</evidence>